<gene>
    <name evidence="2" type="ORF">EKM59_03735</name>
</gene>
<dbReference type="Proteomes" id="UP000288012">
    <property type="component" value="Unassembled WGS sequence"/>
</dbReference>
<proteinExistence type="predicted"/>
<evidence type="ECO:0000313" key="3">
    <source>
        <dbReference type="Proteomes" id="UP000288012"/>
    </source>
</evidence>
<evidence type="ECO:0000256" key="1">
    <source>
        <dbReference type="SAM" id="MobiDB-lite"/>
    </source>
</evidence>
<dbReference type="EMBL" id="RZGR01000008">
    <property type="protein sequence ID" value="RUQ89201.1"/>
    <property type="molecule type" value="Genomic_DNA"/>
</dbReference>
<organism evidence="2 3">
    <name type="scientific">Legionella septentrionalis</name>
    <dbReference type="NCBI Taxonomy" id="2498109"/>
    <lineage>
        <taxon>Bacteria</taxon>
        <taxon>Pseudomonadati</taxon>
        <taxon>Pseudomonadota</taxon>
        <taxon>Gammaproteobacteria</taxon>
        <taxon>Legionellales</taxon>
        <taxon>Legionellaceae</taxon>
        <taxon>Legionella</taxon>
    </lineage>
</organism>
<dbReference type="RefSeq" id="WP_126953010.1">
    <property type="nucleotide sequence ID" value="NZ_RZGR01000008.1"/>
</dbReference>
<reference evidence="2 3" key="1">
    <citation type="submission" date="2018-12" db="EMBL/GenBank/DDBJ databases">
        <title>Legionella sp,whole genome shotgun sequence.</title>
        <authorList>
            <person name="Wu H."/>
        </authorList>
    </citation>
    <scope>NUCLEOTIDE SEQUENCE [LARGE SCALE GENOMIC DNA]</scope>
    <source>
        <strain evidence="3">km714</strain>
    </source>
</reference>
<protein>
    <submittedName>
        <fullName evidence="2">Uncharacterized protein</fullName>
    </submittedName>
</protein>
<feature type="region of interest" description="Disordered" evidence="1">
    <location>
        <begin position="67"/>
        <end position="87"/>
    </location>
</feature>
<sequence>MTTSTSNILYVLKNGTITSDINQVNKYKDNLERLKATDQARYERVIERAQKDPAYGSTLYANVAISSQSRSEQLENPVEGTYPRSRM</sequence>
<accession>A0A433JKF1</accession>
<comment type="caution">
    <text evidence="2">The sequence shown here is derived from an EMBL/GenBank/DDBJ whole genome shotgun (WGS) entry which is preliminary data.</text>
</comment>
<name>A0A433JKF1_9GAMM</name>
<dbReference type="AlphaFoldDB" id="A0A433JKF1"/>
<evidence type="ECO:0000313" key="2">
    <source>
        <dbReference type="EMBL" id="RUQ89201.1"/>
    </source>
</evidence>
<keyword evidence="3" id="KW-1185">Reference proteome</keyword>